<accession>A0A842HHY2</accession>
<keyword evidence="1" id="KW-0812">Transmembrane</keyword>
<keyword evidence="1" id="KW-1133">Transmembrane helix</keyword>
<dbReference type="RefSeq" id="WP_185677284.1">
    <property type="nucleotide sequence ID" value="NZ_JACHVB010000064.1"/>
</dbReference>
<reference evidence="2 3" key="1">
    <citation type="submission" date="2020-07" db="EMBL/GenBank/DDBJ databases">
        <authorList>
            <person name="Feng X."/>
        </authorList>
    </citation>
    <scope>NUCLEOTIDE SEQUENCE [LARGE SCALE GENOMIC DNA]</scope>
    <source>
        <strain evidence="2 3">JCM31066</strain>
    </source>
</reference>
<name>A0A842HHY2_9BACT</name>
<sequence>MLGFIVIFVFGLLLGSPFLLHGLMSWRIGAKDEAVAEWTLIGLIAFVGGILAAV</sequence>
<dbReference type="Proteomes" id="UP000546464">
    <property type="component" value="Unassembled WGS sequence"/>
</dbReference>
<keyword evidence="3" id="KW-1185">Reference proteome</keyword>
<proteinExistence type="predicted"/>
<evidence type="ECO:0000256" key="1">
    <source>
        <dbReference type="SAM" id="Phobius"/>
    </source>
</evidence>
<protein>
    <submittedName>
        <fullName evidence="2">Uncharacterized protein</fullName>
    </submittedName>
</protein>
<gene>
    <name evidence="2" type="ORF">H5P28_19070</name>
</gene>
<organism evidence="2 3">
    <name type="scientific">Ruficoccus amylovorans</name>
    <dbReference type="NCBI Taxonomy" id="1804625"/>
    <lineage>
        <taxon>Bacteria</taxon>
        <taxon>Pseudomonadati</taxon>
        <taxon>Verrucomicrobiota</taxon>
        <taxon>Opitutia</taxon>
        <taxon>Puniceicoccales</taxon>
        <taxon>Cerasicoccaceae</taxon>
        <taxon>Ruficoccus</taxon>
    </lineage>
</organism>
<keyword evidence="1" id="KW-0472">Membrane</keyword>
<comment type="caution">
    <text evidence="2">The sequence shown here is derived from an EMBL/GenBank/DDBJ whole genome shotgun (WGS) entry which is preliminary data.</text>
</comment>
<feature type="transmembrane region" description="Helical" evidence="1">
    <location>
        <begin position="35"/>
        <end position="53"/>
    </location>
</feature>
<dbReference type="EMBL" id="JACHVB010000064">
    <property type="protein sequence ID" value="MBC2596375.1"/>
    <property type="molecule type" value="Genomic_DNA"/>
</dbReference>
<dbReference type="AlphaFoldDB" id="A0A842HHY2"/>
<evidence type="ECO:0000313" key="3">
    <source>
        <dbReference type="Proteomes" id="UP000546464"/>
    </source>
</evidence>
<evidence type="ECO:0000313" key="2">
    <source>
        <dbReference type="EMBL" id="MBC2596375.1"/>
    </source>
</evidence>